<dbReference type="STRING" id="3988.B9SLU9"/>
<dbReference type="EMBL" id="EQ974021">
    <property type="protein sequence ID" value="EEF35455.1"/>
    <property type="molecule type" value="Genomic_DNA"/>
</dbReference>
<dbReference type="GO" id="GO:0004674">
    <property type="term" value="F:protein serine/threonine kinase activity"/>
    <property type="evidence" value="ECO:0000318"/>
    <property type="project" value="GO_Central"/>
</dbReference>
<feature type="domain" description="NET" evidence="4">
    <location>
        <begin position="213"/>
        <end position="293"/>
    </location>
</feature>
<evidence type="ECO:0000256" key="3">
    <source>
        <dbReference type="SAM" id="MobiDB-lite"/>
    </source>
</evidence>
<evidence type="ECO:0000259" key="4">
    <source>
        <dbReference type="PROSITE" id="PS51525"/>
    </source>
</evidence>
<dbReference type="GO" id="GO:0003682">
    <property type="term" value="F:chromatin binding"/>
    <property type="evidence" value="ECO:0000318"/>
    <property type="project" value="GO_Central"/>
</dbReference>
<proteinExistence type="predicted"/>
<dbReference type="Pfam" id="PF17035">
    <property type="entry name" value="BET"/>
    <property type="match status" value="1"/>
</dbReference>
<evidence type="ECO:0000256" key="1">
    <source>
        <dbReference type="ARBA" id="ARBA00023015"/>
    </source>
</evidence>
<dbReference type="Gene3D" id="1.20.1270.220">
    <property type="match status" value="1"/>
</dbReference>
<keyword evidence="2" id="KW-0804">Transcription</keyword>
<dbReference type="Proteomes" id="UP000008311">
    <property type="component" value="Unassembled WGS sequence"/>
</dbReference>
<dbReference type="GO" id="GO:0006338">
    <property type="term" value="P:chromatin remodeling"/>
    <property type="evidence" value="ECO:0000318"/>
    <property type="project" value="GO_Central"/>
</dbReference>
<gene>
    <name evidence="5" type="ORF">RCOM_0532400</name>
</gene>
<sequence>MAFICSIVAIMSETSVSWVASADLNKAGPDYFSFYTGEVKSLLSQDEDFLPFAAELSGNKCGEGEVRGNVIVEPSSGSFLSSVGAGLSDHKKERLKSLLLQALAVLTPEADEMLDPVLAMCQLQSQVRSRKMGATSECEIGQNKKRSKMSSSSSTSFSKPASPVSSESCREVDDDLHFLLQSDASLVEETIRKYSDQLFATLSCMEKQLEELLDNVVSTCRPMTLIEKKHLQKLIQKLPPKNLNRVVEIVQHSKPEAQSCEEIFIDLELEDNIMLWRLYYYIEAVEKAKKLSL</sequence>
<dbReference type="GO" id="GO:0000785">
    <property type="term" value="C:chromatin"/>
    <property type="evidence" value="ECO:0000318"/>
    <property type="project" value="GO_Central"/>
</dbReference>
<dbReference type="GO" id="GO:0006357">
    <property type="term" value="P:regulation of transcription by RNA polymerase II"/>
    <property type="evidence" value="ECO:0000318"/>
    <property type="project" value="GO_Central"/>
</dbReference>
<feature type="region of interest" description="Disordered" evidence="3">
    <location>
        <begin position="134"/>
        <end position="167"/>
    </location>
</feature>
<dbReference type="InterPro" id="IPR027353">
    <property type="entry name" value="NET_dom"/>
</dbReference>
<dbReference type="InterPro" id="IPR038336">
    <property type="entry name" value="NET_sf"/>
</dbReference>
<keyword evidence="1" id="KW-0805">Transcription regulation</keyword>
<dbReference type="FunCoup" id="B9SLU9">
    <property type="interactions" value="1157"/>
</dbReference>
<evidence type="ECO:0000313" key="6">
    <source>
        <dbReference type="Proteomes" id="UP000008311"/>
    </source>
</evidence>
<dbReference type="InParanoid" id="B9SLU9"/>
<dbReference type="PROSITE" id="PS51525">
    <property type="entry name" value="NET"/>
    <property type="match status" value="1"/>
</dbReference>
<dbReference type="eggNOG" id="ENOG502RUXN">
    <property type="taxonomic scope" value="Eukaryota"/>
</dbReference>
<dbReference type="GO" id="GO:0042393">
    <property type="term" value="F:histone binding"/>
    <property type="evidence" value="ECO:0000318"/>
    <property type="project" value="GO_Central"/>
</dbReference>
<accession>B9SLU9</accession>
<keyword evidence="6" id="KW-1185">Reference proteome</keyword>
<feature type="compositionally biased region" description="Low complexity" evidence="3">
    <location>
        <begin position="149"/>
        <end position="167"/>
    </location>
</feature>
<protein>
    <recommendedName>
        <fullName evidence="4">NET domain-containing protein</fullName>
    </recommendedName>
</protein>
<dbReference type="AlphaFoldDB" id="B9SLU9"/>
<dbReference type="GO" id="GO:0005634">
    <property type="term" value="C:nucleus"/>
    <property type="evidence" value="ECO:0000318"/>
    <property type="project" value="GO_Central"/>
</dbReference>
<evidence type="ECO:0000313" key="5">
    <source>
        <dbReference type="EMBL" id="EEF35455.1"/>
    </source>
</evidence>
<dbReference type="PANTHER" id="PTHR45926">
    <property type="entry name" value="OSJNBA0053K19.4 PROTEIN"/>
    <property type="match status" value="1"/>
</dbReference>
<reference evidence="6" key="1">
    <citation type="journal article" date="2010" name="Nat. Biotechnol.">
        <title>Draft genome sequence of the oilseed species Ricinus communis.</title>
        <authorList>
            <person name="Chan A.P."/>
            <person name="Crabtree J."/>
            <person name="Zhao Q."/>
            <person name="Lorenzi H."/>
            <person name="Orvis J."/>
            <person name="Puiu D."/>
            <person name="Melake-Berhan A."/>
            <person name="Jones K.M."/>
            <person name="Redman J."/>
            <person name="Chen G."/>
            <person name="Cahoon E.B."/>
            <person name="Gedil M."/>
            <person name="Stanke M."/>
            <person name="Haas B.J."/>
            <person name="Wortman J.R."/>
            <person name="Fraser-Liggett C.M."/>
            <person name="Ravel J."/>
            <person name="Rabinowicz P.D."/>
        </authorList>
    </citation>
    <scope>NUCLEOTIDE SEQUENCE [LARGE SCALE GENOMIC DNA]</scope>
    <source>
        <strain evidence="6">cv. Hale</strain>
    </source>
</reference>
<evidence type="ECO:0000256" key="2">
    <source>
        <dbReference type="ARBA" id="ARBA00023163"/>
    </source>
</evidence>
<organism evidence="5 6">
    <name type="scientific">Ricinus communis</name>
    <name type="common">Castor bean</name>
    <dbReference type="NCBI Taxonomy" id="3988"/>
    <lineage>
        <taxon>Eukaryota</taxon>
        <taxon>Viridiplantae</taxon>
        <taxon>Streptophyta</taxon>
        <taxon>Embryophyta</taxon>
        <taxon>Tracheophyta</taxon>
        <taxon>Spermatophyta</taxon>
        <taxon>Magnoliopsida</taxon>
        <taxon>eudicotyledons</taxon>
        <taxon>Gunneridae</taxon>
        <taxon>Pentapetalae</taxon>
        <taxon>rosids</taxon>
        <taxon>fabids</taxon>
        <taxon>Malpighiales</taxon>
        <taxon>Euphorbiaceae</taxon>
        <taxon>Acalyphoideae</taxon>
        <taxon>Acalypheae</taxon>
        <taxon>Ricinus</taxon>
    </lineage>
</organism>
<name>B9SLU9_RICCO</name>